<organism evidence="4">
    <name type="scientific">hydrothermal vent metagenome</name>
    <dbReference type="NCBI Taxonomy" id="652676"/>
    <lineage>
        <taxon>unclassified sequences</taxon>
        <taxon>metagenomes</taxon>
        <taxon>ecological metagenomes</taxon>
    </lineage>
</organism>
<evidence type="ECO:0000256" key="1">
    <source>
        <dbReference type="ARBA" id="ARBA00022723"/>
    </source>
</evidence>
<evidence type="ECO:0000256" key="2">
    <source>
        <dbReference type="ARBA" id="ARBA00022801"/>
    </source>
</evidence>
<accession>A0A1W1EKB6</accession>
<dbReference type="InterPro" id="IPR029149">
    <property type="entry name" value="Creatin/AminoP/Spt16_N"/>
</dbReference>
<feature type="domain" description="Peptidase M24" evidence="3">
    <location>
        <begin position="115"/>
        <end position="330"/>
    </location>
</feature>
<dbReference type="AlphaFoldDB" id="A0A1W1EKB6"/>
<name>A0A1W1EKB6_9ZZZZ</name>
<protein>
    <submittedName>
        <fullName evidence="4">Aminopeptidase YpdF (MP-, MA-, MS-, AP-, NP-specific)</fullName>
    </submittedName>
</protein>
<dbReference type="InterPro" id="IPR036005">
    <property type="entry name" value="Creatinase/aminopeptidase-like"/>
</dbReference>
<keyword evidence="4" id="KW-0031">Aminopeptidase</keyword>
<keyword evidence="1" id="KW-0479">Metal-binding</keyword>
<evidence type="ECO:0000313" key="4">
    <source>
        <dbReference type="EMBL" id="SHO81310.1"/>
    </source>
</evidence>
<dbReference type="InterPro" id="IPR000994">
    <property type="entry name" value="Pept_M24"/>
</dbReference>
<sequence>MNYIVKNENAIYYECEYSNDNSIFLSIEGVNYLFTDGRYATEANPKNTTLIIGRDILDLAIKMIKKSKIKKIYFDPKEWSLYSFDKLSSNTKVKFKAKIDFSHKKRIIKRVDEIEKLKRAVVLGSDAFDKFSNYLSSNGYGKDEYKLNLKAKEILSYEGKYELSFDPIVAISQNSAKPHALATDKILNKNNLILVDAGLKYKRYCSDRTRVAEVRDDMNFSLYQDFSTKKRQKIYDIVAKAHDKAISRAKSGMRAKEIDKIAREVIEKAGFGKYFVHSTGHGVGLDIHEMPYISSKSDTVIEDSMVFTIEPGIYLPNKFGVRVEDMVVMKNGRADIL</sequence>
<reference evidence="4" key="1">
    <citation type="submission" date="2016-10" db="EMBL/GenBank/DDBJ databases">
        <authorList>
            <person name="de Groot N.N."/>
        </authorList>
    </citation>
    <scope>NUCLEOTIDE SEQUENCE</scope>
</reference>
<gene>
    <name evidence="4" type="ORF">MNB_SV-15-876</name>
</gene>
<dbReference type="Pfam" id="PF00557">
    <property type="entry name" value="Peptidase_M24"/>
    <property type="match status" value="1"/>
</dbReference>
<keyword evidence="2" id="KW-0378">Hydrolase</keyword>
<keyword evidence="4" id="KW-0645">Protease</keyword>
<evidence type="ECO:0000259" key="3">
    <source>
        <dbReference type="Pfam" id="PF00557"/>
    </source>
</evidence>
<proteinExistence type="predicted"/>
<dbReference type="GO" id="GO:0046872">
    <property type="term" value="F:metal ion binding"/>
    <property type="evidence" value="ECO:0007669"/>
    <property type="project" value="UniProtKB-KW"/>
</dbReference>
<dbReference type="PROSITE" id="PS00491">
    <property type="entry name" value="PROLINE_PEPTIDASE"/>
    <property type="match status" value="1"/>
</dbReference>
<dbReference type="Gene3D" id="3.40.350.10">
    <property type="entry name" value="Creatinase/prolidase N-terminal domain"/>
    <property type="match status" value="1"/>
</dbReference>
<dbReference type="EMBL" id="FRYL01000038">
    <property type="protein sequence ID" value="SHO81310.1"/>
    <property type="molecule type" value="Genomic_DNA"/>
</dbReference>
<dbReference type="GO" id="GO:0004177">
    <property type="term" value="F:aminopeptidase activity"/>
    <property type="evidence" value="ECO:0007669"/>
    <property type="project" value="UniProtKB-KW"/>
</dbReference>
<dbReference type="SUPFAM" id="SSF55920">
    <property type="entry name" value="Creatinase/aminopeptidase"/>
    <property type="match status" value="1"/>
</dbReference>
<dbReference type="InterPro" id="IPR001131">
    <property type="entry name" value="Peptidase_M24B_aminopep-P_CS"/>
</dbReference>
<dbReference type="InterPro" id="IPR050659">
    <property type="entry name" value="Peptidase_M24B"/>
</dbReference>
<dbReference type="PANTHER" id="PTHR46112">
    <property type="entry name" value="AMINOPEPTIDASE"/>
    <property type="match status" value="1"/>
</dbReference>
<dbReference type="PANTHER" id="PTHR46112:SF2">
    <property type="entry name" value="XAA-PRO AMINOPEPTIDASE P-RELATED"/>
    <property type="match status" value="1"/>
</dbReference>
<dbReference type="Gene3D" id="3.90.230.10">
    <property type="entry name" value="Creatinase/methionine aminopeptidase superfamily"/>
    <property type="match status" value="1"/>
</dbReference>